<dbReference type="EMBL" id="JBHUDK010000002">
    <property type="protein sequence ID" value="MFD1597540.1"/>
    <property type="molecule type" value="Genomic_DNA"/>
</dbReference>
<dbReference type="AlphaFoldDB" id="A0ABD6CKB7"/>
<feature type="transmembrane region" description="Helical" evidence="1">
    <location>
        <begin position="12"/>
        <end position="31"/>
    </location>
</feature>
<proteinExistence type="predicted"/>
<keyword evidence="1" id="KW-1133">Transmembrane helix</keyword>
<protein>
    <submittedName>
        <fullName evidence="3">VanZ family protein</fullName>
    </submittedName>
</protein>
<dbReference type="Proteomes" id="UP001597085">
    <property type="component" value="Unassembled WGS sequence"/>
</dbReference>
<reference evidence="3 4" key="1">
    <citation type="journal article" date="2019" name="Int. J. Syst. Evol. Microbiol.">
        <title>The Global Catalogue of Microorganisms (GCM) 10K type strain sequencing project: providing services to taxonomists for standard genome sequencing and annotation.</title>
        <authorList>
            <consortium name="The Broad Institute Genomics Platform"/>
            <consortium name="The Broad Institute Genome Sequencing Center for Infectious Disease"/>
            <person name="Wu L."/>
            <person name="Ma J."/>
        </authorList>
    </citation>
    <scope>NUCLEOTIDE SEQUENCE [LARGE SCALE GENOMIC DNA]</scope>
    <source>
        <strain evidence="3 4">CGMCC 1.12121</strain>
    </source>
</reference>
<evidence type="ECO:0000313" key="4">
    <source>
        <dbReference type="Proteomes" id="UP001597085"/>
    </source>
</evidence>
<feature type="transmembrane region" description="Helical" evidence="1">
    <location>
        <begin position="51"/>
        <end position="69"/>
    </location>
</feature>
<dbReference type="PANTHER" id="PTHR28008">
    <property type="entry name" value="DOMAIN PROTEIN, PUTATIVE (AFU_ORTHOLOGUE AFUA_3G10980)-RELATED"/>
    <property type="match status" value="1"/>
</dbReference>
<feature type="transmembrane region" description="Helical" evidence="1">
    <location>
        <begin position="111"/>
        <end position="129"/>
    </location>
</feature>
<dbReference type="RefSeq" id="WP_256421584.1">
    <property type="nucleotide sequence ID" value="NZ_JANHDI010000008.1"/>
</dbReference>
<gene>
    <name evidence="3" type="ORF">ACFSBX_00985</name>
</gene>
<keyword evidence="1" id="KW-0812">Transmembrane</keyword>
<dbReference type="Pfam" id="PF04892">
    <property type="entry name" value="VanZ"/>
    <property type="match status" value="1"/>
</dbReference>
<sequence length="148" mass="16213">MLRVRIPLVPRSLRWGVVLAVAATILYYSVFTPPGSGIIRTGPFGVLAYGTWLHGLAYAGLAVTLAYAFQDRPWRDRTVLLAVFLVAVGYGAGIELLQSTLETRTADIVDLLVNAAGAAIAAVCWRLLARRVRFYRARRLAALEMPVQ</sequence>
<feature type="transmembrane region" description="Helical" evidence="1">
    <location>
        <begin position="78"/>
        <end position="99"/>
    </location>
</feature>
<keyword evidence="4" id="KW-1185">Reference proteome</keyword>
<dbReference type="PANTHER" id="PTHR28008:SF1">
    <property type="entry name" value="DOMAIN PROTEIN, PUTATIVE (AFU_ORTHOLOGUE AFUA_3G10980)-RELATED"/>
    <property type="match status" value="1"/>
</dbReference>
<organism evidence="3 4">
    <name type="scientific">Halobellus rarus</name>
    <dbReference type="NCBI Taxonomy" id="1126237"/>
    <lineage>
        <taxon>Archaea</taxon>
        <taxon>Methanobacteriati</taxon>
        <taxon>Methanobacteriota</taxon>
        <taxon>Stenosarchaea group</taxon>
        <taxon>Halobacteria</taxon>
        <taxon>Halobacteriales</taxon>
        <taxon>Haloferacaceae</taxon>
        <taxon>Halobellus</taxon>
    </lineage>
</organism>
<comment type="caution">
    <text evidence="3">The sequence shown here is derived from an EMBL/GenBank/DDBJ whole genome shotgun (WGS) entry which is preliminary data.</text>
</comment>
<keyword evidence="1" id="KW-0472">Membrane</keyword>
<dbReference type="InterPro" id="IPR006976">
    <property type="entry name" value="VanZ-like"/>
</dbReference>
<accession>A0ABD6CKB7</accession>
<evidence type="ECO:0000256" key="1">
    <source>
        <dbReference type="SAM" id="Phobius"/>
    </source>
</evidence>
<name>A0ABD6CKB7_9EURY</name>
<feature type="domain" description="VanZ-like" evidence="2">
    <location>
        <begin position="59"/>
        <end position="128"/>
    </location>
</feature>
<evidence type="ECO:0000259" key="2">
    <source>
        <dbReference type="Pfam" id="PF04892"/>
    </source>
</evidence>
<evidence type="ECO:0000313" key="3">
    <source>
        <dbReference type="EMBL" id="MFD1597540.1"/>
    </source>
</evidence>
<dbReference type="NCBIfam" id="NF037970">
    <property type="entry name" value="vanZ_1"/>
    <property type="match status" value="1"/>
</dbReference>